<dbReference type="InterPro" id="IPR005151">
    <property type="entry name" value="Tail-specific_protease"/>
</dbReference>
<dbReference type="RefSeq" id="XP_002583988.1">
    <property type="nucleotide sequence ID" value="XM_002583942.1"/>
</dbReference>
<dbReference type="Pfam" id="PF03572">
    <property type="entry name" value="Peptidase_S41"/>
    <property type="match status" value="1"/>
</dbReference>
<dbReference type="PANTHER" id="PTHR37049">
    <property type="entry name" value="PEPTIDASE S41 FAMILY PROTEIN"/>
    <property type="match status" value="1"/>
</dbReference>
<dbReference type="GO" id="GO:0008236">
    <property type="term" value="F:serine-type peptidase activity"/>
    <property type="evidence" value="ECO:0007669"/>
    <property type="project" value="InterPro"/>
</dbReference>
<dbReference type="OrthoDB" id="27214at2759"/>
<dbReference type="InterPro" id="IPR052766">
    <property type="entry name" value="S41A_metabolite_peptidase"/>
</dbReference>
<dbReference type="AlphaFoldDB" id="C4JWL3"/>
<reference evidence="4" key="1">
    <citation type="journal article" date="2009" name="Genome Res.">
        <title>Comparative genomic analyses of the human fungal pathogens Coccidioides and their relatives.</title>
        <authorList>
            <person name="Sharpton T.J."/>
            <person name="Stajich J.E."/>
            <person name="Rounsley S.D."/>
            <person name="Gardner M.J."/>
            <person name="Wortman J.R."/>
            <person name="Jordar V.S."/>
            <person name="Maiti R."/>
            <person name="Kodira C.D."/>
            <person name="Neafsey D.E."/>
            <person name="Zeng Q."/>
            <person name="Hung C.-Y."/>
            <person name="McMahan C."/>
            <person name="Muszewska A."/>
            <person name="Grynberg M."/>
            <person name="Mandel M.A."/>
            <person name="Kellner E.M."/>
            <person name="Barker B.M."/>
            <person name="Galgiani J.N."/>
            <person name="Orbach M.J."/>
            <person name="Kirkland T.N."/>
            <person name="Cole G.T."/>
            <person name="Henn M.R."/>
            <person name="Birren B.W."/>
            <person name="Taylor J.W."/>
        </authorList>
    </citation>
    <scope>NUCLEOTIDE SEQUENCE [LARGE SCALE GENOMIC DNA]</scope>
    <source>
        <strain evidence="4">UAMH 1704</strain>
    </source>
</reference>
<dbReference type="PANTHER" id="PTHR37049:SF4">
    <property type="entry name" value="RHODANESE DOMAIN-CONTAINING PROTEIN"/>
    <property type="match status" value="1"/>
</dbReference>
<gene>
    <name evidence="3" type="ORF">UREG_06955</name>
</gene>
<evidence type="ECO:0000259" key="2">
    <source>
        <dbReference type="Pfam" id="PF23658"/>
    </source>
</evidence>
<sequence>MNSLVISVHDGHFNLQLDALNVFTFRRTEIGPILSLSIDGKKLPKVYAYRDLQRKPSKNWNPSAIKSIDGKDAVSWLRQLSYSGTSQDPDALYNSLFFNYPGSVDGSYGLFYAAVGLYTGPQIDIEFENGTKKEYQNRAFFHLDFDGVKDGDTFYEKFCSGDLEQAPLLKKREVELLKRSGPGSPRPQFPDPVVELSDGTIAGYHLGDSDLAVLSVSSFLPTELDNDVNLKFSTITSKFLEESKKKGKKKLIVDVTSNGGGALFLGFDLFKQLFPSGEITSAFNLRATEQVDIIGRKVNQLLKDPRTMRGKAAAYERNSIFDLNTYVDVEGDKFSNWDDYFGPVTHSDFNFTHLARWDLDNEVMSLKSSRFVVAGHGTRSKLPSQVFEADDIVLLTDATCASTCAVFADLLKKEGVKSIVTGGRPRDGPVQAVGGVKGAQVLTFQQVFRSAAHVFELYSTPQEQRQLEDTDIGEIYRDGAYALARTVGDGKGGRINYRNAIHVNDKERIPRQFVYEPADCRIWHTPETILDMTGLWMTVANTAWGKGECSRGSSPSD</sequence>
<evidence type="ECO:0000313" key="3">
    <source>
        <dbReference type="EMBL" id="EEP82090.1"/>
    </source>
</evidence>
<proteinExistence type="predicted"/>
<organism evidence="3 4">
    <name type="scientific">Uncinocarpus reesii (strain UAMH 1704)</name>
    <dbReference type="NCBI Taxonomy" id="336963"/>
    <lineage>
        <taxon>Eukaryota</taxon>
        <taxon>Fungi</taxon>
        <taxon>Dikarya</taxon>
        <taxon>Ascomycota</taxon>
        <taxon>Pezizomycotina</taxon>
        <taxon>Eurotiomycetes</taxon>
        <taxon>Eurotiomycetidae</taxon>
        <taxon>Onygenales</taxon>
        <taxon>Onygenaceae</taxon>
        <taxon>Uncinocarpus</taxon>
    </lineage>
</organism>
<dbReference type="InterPro" id="IPR056186">
    <property type="entry name" value="PDZ_CPAF-rel"/>
</dbReference>
<evidence type="ECO:0000313" key="4">
    <source>
        <dbReference type="Proteomes" id="UP000002058"/>
    </source>
</evidence>
<dbReference type="VEuPathDB" id="FungiDB:UREG_06955"/>
<dbReference type="GO" id="GO:0006508">
    <property type="term" value="P:proteolysis"/>
    <property type="evidence" value="ECO:0007669"/>
    <property type="project" value="InterPro"/>
</dbReference>
<dbReference type="EMBL" id="CH476618">
    <property type="protein sequence ID" value="EEP82090.1"/>
    <property type="molecule type" value="Genomic_DNA"/>
</dbReference>
<dbReference type="KEGG" id="ure:UREG_06955"/>
<evidence type="ECO:0000259" key="1">
    <source>
        <dbReference type="Pfam" id="PF03572"/>
    </source>
</evidence>
<dbReference type="HOGENOM" id="CLU_014251_1_1_1"/>
<dbReference type="STRING" id="336963.C4JWL3"/>
<dbReference type="OMA" id="CRIWHTP"/>
<dbReference type="GeneID" id="8442494"/>
<feature type="domain" description="CPAF-like PDZ" evidence="2">
    <location>
        <begin position="25"/>
        <end position="145"/>
    </location>
</feature>
<dbReference type="Proteomes" id="UP000002058">
    <property type="component" value="Unassembled WGS sequence"/>
</dbReference>
<dbReference type="InParanoid" id="C4JWL3"/>
<dbReference type="Gene3D" id="3.90.226.10">
    <property type="entry name" value="2-enoyl-CoA Hydratase, Chain A, domain 1"/>
    <property type="match status" value="1"/>
</dbReference>
<keyword evidence="4" id="KW-1185">Reference proteome</keyword>
<accession>C4JWL3</accession>
<protein>
    <submittedName>
        <fullName evidence="3">Uncharacterized protein</fullName>
    </submittedName>
</protein>
<dbReference type="SUPFAM" id="SSF52096">
    <property type="entry name" value="ClpP/crotonase"/>
    <property type="match status" value="1"/>
</dbReference>
<dbReference type="Pfam" id="PF23658">
    <property type="entry name" value="PDZ_CPAF_rel"/>
    <property type="match status" value="1"/>
</dbReference>
<name>C4JWL3_UNCRE</name>
<feature type="domain" description="Tail specific protease" evidence="1">
    <location>
        <begin position="223"/>
        <end position="420"/>
    </location>
</feature>
<dbReference type="InterPro" id="IPR029045">
    <property type="entry name" value="ClpP/crotonase-like_dom_sf"/>
</dbReference>
<dbReference type="eggNOG" id="ENOG502S4FW">
    <property type="taxonomic scope" value="Eukaryota"/>
</dbReference>